<comment type="caution">
    <text evidence="2">The sequence shown here is derived from an EMBL/GenBank/DDBJ whole genome shotgun (WGS) entry which is preliminary data.</text>
</comment>
<proteinExistence type="predicted"/>
<evidence type="ECO:0000313" key="2">
    <source>
        <dbReference type="EMBL" id="KAK2892494.1"/>
    </source>
</evidence>
<evidence type="ECO:0000256" key="1">
    <source>
        <dbReference type="SAM" id="MobiDB-lite"/>
    </source>
</evidence>
<organism evidence="2 3">
    <name type="scientific">Cirrhinus molitorella</name>
    <name type="common">mud carp</name>
    <dbReference type="NCBI Taxonomy" id="172907"/>
    <lineage>
        <taxon>Eukaryota</taxon>
        <taxon>Metazoa</taxon>
        <taxon>Chordata</taxon>
        <taxon>Craniata</taxon>
        <taxon>Vertebrata</taxon>
        <taxon>Euteleostomi</taxon>
        <taxon>Actinopterygii</taxon>
        <taxon>Neopterygii</taxon>
        <taxon>Teleostei</taxon>
        <taxon>Ostariophysi</taxon>
        <taxon>Cypriniformes</taxon>
        <taxon>Cyprinidae</taxon>
        <taxon>Labeoninae</taxon>
        <taxon>Labeonini</taxon>
        <taxon>Cirrhinus</taxon>
    </lineage>
</organism>
<dbReference type="EMBL" id="JAUYZG010000012">
    <property type="protein sequence ID" value="KAK2892494.1"/>
    <property type="molecule type" value="Genomic_DNA"/>
</dbReference>
<gene>
    <name evidence="2" type="ORF">Q8A67_012482</name>
</gene>
<evidence type="ECO:0000313" key="3">
    <source>
        <dbReference type="Proteomes" id="UP001187343"/>
    </source>
</evidence>
<sequence length="136" mass="15057">MVSGVQIRTRATYGGNIVLTVDQRDHSLTVTDSCLNTYLTRYGIIYSPNDVDAIEEHFLYRPDLEMCINEDSLITSIIQPSSQNQVDQTLIADDSNRAMDGKAGKDWEVVEAGETVNQDVQESTLADEPVSATEVE</sequence>
<keyword evidence="3" id="KW-1185">Reference proteome</keyword>
<feature type="region of interest" description="Disordered" evidence="1">
    <location>
        <begin position="116"/>
        <end position="136"/>
    </location>
</feature>
<accession>A0AA88PME8</accession>
<dbReference type="Proteomes" id="UP001187343">
    <property type="component" value="Unassembled WGS sequence"/>
</dbReference>
<dbReference type="AlphaFoldDB" id="A0AA88PME8"/>
<name>A0AA88PME8_9TELE</name>
<reference evidence="2" key="1">
    <citation type="submission" date="2023-08" db="EMBL/GenBank/DDBJ databases">
        <title>Chromosome-level Genome Assembly of mud carp (Cirrhinus molitorella).</title>
        <authorList>
            <person name="Liu H."/>
        </authorList>
    </citation>
    <scope>NUCLEOTIDE SEQUENCE</scope>
    <source>
        <strain evidence="2">Prfri</strain>
        <tissue evidence="2">Muscle</tissue>
    </source>
</reference>
<protein>
    <submittedName>
        <fullName evidence="2">Uncharacterized protein</fullName>
    </submittedName>
</protein>